<keyword evidence="8" id="KW-0547">Nucleotide-binding</keyword>
<dbReference type="RefSeq" id="WP_277417786.1">
    <property type="nucleotide sequence ID" value="NZ_CP119083.1"/>
</dbReference>
<dbReference type="PROSITE" id="PS50110">
    <property type="entry name" value="RESPONSE_REGULATORY"/>
    <property type="match status" value="1"/>
</dbReference>
<feature type="domain" description="Histidine kinase" evidence="6">
    <location>
        <begin position="391"/>
        <end position="598"/>
    </location>
</feature>
<protein>
    <recommendedName>
        <fullName evidence="2">histidine kinase</fullName>
        <ecNumber evidence="2">2.7.13.3</ecNumber>
    </recommendedName>
</protein>
<dbReference type="EC" id="2.7.13.3" evidence="2"/>
<dbReference type="EMBL" id="CP119083">
    <property type="protein sequence ID" value="WEF35116.1"/>
    <property type="molecule type" value="Genomic_DNA"/>
</dbReference>
<dbReference type="InterPro" id="IPR003594">
    <property type="entry name" value="HATPase_dom"/>
</dbReference>
<dbReference type="SMART" id="SM00387">
    <property type="entry name" value="HATPase_c"/>
    <property type="match status" value="1"/>
</dbReference>
<keyword evidence="5" id="KW-0472">Membrane</keyword>
<keyword evidence="5" id="KW-1133">Transmembrane helix</keyword>
<dbReference type="InterPro" id="IPR036097">
    <property type="entry name" value="HisK_dim/P_sf"/>
</dbReference>
<dbReference type="Pfam" id="PF00072">
    <property type="entry name" value="Response_reg"/>
    <property type="match status" value="1"/>
</dbReference>
<dbReference type="GO" id="GO:0005524">
    <property type="term" value="F:ATP binding"/>
    <property type="evidence" value="ECO:0007669"/>
    <property type="project" value="UniProtKB-KW"/>
</dbReference>
<dbReference type="SMART" id="SM00388">
    <property type="entry name" value="HisKA"/>
    <property type="match status" value="1"/>
</dbReference>
<evidence type="ECO:0000259" key="7">
    <source>
        <dbReference type="PROSITE" id="PS50110"/>
    </source>
</evidence>
<dbReference type="PANTHER" id="PTHR43547:SF2">
    <property type="entry name" value="HYBRID SIGNAL TRANSDUCTION HISTIDINE KINASE C"/>
    <property type="match status" value="1"/>
</dbReference>
<dbReference type="PANTHER" id="PTHR43547">
    <property type="entry name" value="TWO-COMPONENT HISTIDINE KINASE"/>
    <property type="match status" value="1"/>
</dbReference>
<dbReference type="InterPro" id="IPR005467">
    <property type="entry name" value="His_kinase_dom"/>
</dbReference>
<reference evidence="8 9" key="1">
    <citation type="submission" date="2023-02" db="EMBL/GenBank/DDBJ databases">
        <title>Gemone sequence of Telluria chitinolytica ACM 3522T.</title>
        <authorList>
            <person name="Frediansyah A."/>
            <person name="Miess H."/>
            <person name="Gross H."/>
        </authorList>
    </citation>
    <scope>NUCLEOTIDE SEQUENCE [LARGE SCALE GENOMIC DNA]</scope>
    <source>
        <strain evidence="8 9">ACM 3522</strain>
    </source>
</reference>
<keyword evidence="9" id="KW-1185">Reference proteome</keyword>
<dbReference type="Gene3D" id="3.40.50.2300">
    <property type="match status" value="1"/>
</dbReference>
<evidence type="ECO:0000256" key="1">
    <source>
        <dbReference type="ARBA" id="ARBA00000085"/>
    </source>
</evidence>
<dbReference type="InterPro" id="IPR036890">
    <property type="entry name" value="HATPase_C_sf"/>
</dbReference>
<gene>
    <name evidence="8" type="ORF">PX653_10240</name>
</gene>
<proteinExistence type="predicted"/>
<dbReference type="SUPFAM" id="SSF55874">
    <property type="entry name" value="ATPase domain of HSP90 chaperone/DNA topoisomerase II/histidine kinase"/>
    <property type="match status" value="1"/>
</dbReference>
<dbReference type="Gene3D" id="3.30.450.20">
    <property type="entry name" value="PAS domain"/>
    <property type="match status" value="2"/>
</dbReference>
<accession>A0ABY8BGQ2</accession>
<dbReference type="Pfam" id="PF02518">
    <property type="entry name" value="HATPase_c"/>
    <property type="match status" value="1"/>
</dbReference>
<feature type="modified residue" description="4-aspartylphosphate" evidence="4">
    <location>
        <position position="665"/>
    </location>
</feature>
<dbReference type="Pfam" id="PF00512">
    <property type="entry name" value="HisKA"/>
    <property type="match status" value="1"/>
</dbReference>
<dbReference type="SMART" id="SM00448">
    <property type="entry name" value="REC"/>
    <property type="match status" value="1"/>
</dbReference>
<organism evidence="8 9">
    <name type="scientific">Pseudoduganella chitinolytica</name>
    <dbReference type="NCBI Taxonomy" id="34070"/>
    <lineage>
        <taxon>Bacteria</taxon>
        <taxon>Pseudomonadati</taxon>
        <taxon>Pseudomonadota</taxon>
        <taxon>Betaproteobacteria</taxon>
        <taxon>Burkholderiales</taxon>
        <taxon>Oxalobacteraceae</taxon>
        <taxon>Telluria group</taxon>
        <taxon>Pseudoduganella</taxon>
    </lineage>
</organism>
<evidence type="ECO:0000256" key="4">
    <source>
        <dbReference type="PROSITE-ProRule" id="PRU00169"/>
    </source>
</evidence>
<evidence type="ECO:0000256" key="3">
    <source>
        <dbReference type="ARBA" id="ARBA00022553"/>
    </source>
</evidence>
<dbReference type="PROSITE" id="PS50109">
    <property type="entry name" value="HIS_KIN"/>
    <property type="match status" value="1"/>
</dbReference>
<feature type="domain" description="Response regulatory" evidence="7">
    <location>
        <begin position="616"/>
        <end position="732"/>
    </location>
</feature>
<sequence length="737" mass="77419">MRPHRPYTVSLRTLLILLTGLGLLPLALLGVWSIHAASQYQQREQERAMLDLARALSSAADAELDGVVATLAGMARSPALVVGDIPRFYETARLQAQTQPEWLSVILADSNGAMLFRTTAPYGAPPVAIADPASLRHALAVRHAVVGRIARGPSGRIAVPVRVPVADAAGRLYVLTAVIRPDRLLRVIQRQLVPPGAVISVLDASGLIVARSADHAVRVGGPPSQTLARLLRGPDPEAVGASTTLEGQEVTAAYTRLSRYGWAVAVGTPTALLRSARLQSFAVYGMGIAASLAACIALASLLAARMVRATRQLQSAASALGAGGAVEVPASRIREIRTMGEALSAAARQHTAHEAERSRLLASLREALDKQEHALAQAREAGRAKDEFLAVLGHELRNPLSPIVASLDLMDLRDEAANKRERAVLRRQVNHLRRLVDDLLDVSRITSGKLQLELRPVNLADIVRQAVAAFPGQQVALAAPAAVWVLGDDSRLTQVLNNLLSNAARFGGASAQVALATQAGHACLTVSDTGVGMSAELLDHVFDPFFQAPQQLARRTGGLGLGLAIVRRIVELHGGRVSAHSAGPGLGSRFEVELPLAQPADLAPGEPAAAALPAQRVLLVDDNEDAAVTSAALLRQIGHDVHVAHSAAEALALGRRHAPAVAILDIGLPDMDGYALAAALREEAGAAPLRLVALTGYGQKADVERARAAGFDVHLTKPASADDLRRALAPAMPTVPA</sequence>
<evidence type="ECO:0000313" key="9">
    <source>
        <dbReference type="Proteomes" id="UP001216510"/>
    </source>
</evidence>
<dbReference type="SUPFAM" id="SSF52172">
    <property type="entry name" value="CheY-like"/>
    <property type="match status" value="1"/>
</dbReference>
<keyword evidence="3 4" id="KW-0597">Phosphoprotein</keyword>
<dbReference type="InterPro" id="IPR001789">
    <property type="entry name" value="Sig_transdc_resp-reg_receiver"/>
</dbReference>
<dbReference type="PRINTS" id="PR00344">
    <property type="entry name" value="BCTRLSENSOR"/>
</dbReference>
<dbReference type="InterPro" id="IPR011006">
    <property type="entry name" value="CheY-like_superfamily"/>
</dbReference>
<evidence type="ECO:0000259" key="6">
    <source>
        <dbReference type="PROSITE" id="PS50109"/>
    </source>
</evidence>
<dbReference type="SUPFAM" id="SSF47384">
    <property type="entry name" value="Homodimeric domain of signal transducing histidine kinase"/>
    <property type="match status" value="1"/>
</dbReference>
<evidence type="ECO:0000256" key="5">
    <source>
        <dbReference type="SAM" id="Phobius"/>
    </source>
</evidence>
<dbReference type="Proteomes" id="UP001216510">
    <property type="component" value="Chromosome"/>
</dbReference>
<evidence type="ECO:0000256" key="2">
    <source>
        <dbReference type="ARBA" id="ARBA00012438"/>
    </source>
</evidence>
<evidence type="ECO:0000313" key="8">
    <source>
        <dbReference type="EMBL" id="WEF35116.1"/>
    </source>
</evidence>
<dbReference type="Gene3D" id="3.30.565.10">
    <property type="entry name" value="Histidine kinase-like ATPase, C-terminal domain"/>
    <property type="match status" value="1"/>
</dbReference>
<dbReference type="InterPro" id="IPR003661">
    <property type="entry name" value="HisK_dim/P_dom"/>
</dbReference>
<comment type="catalytic activity">
    <reaction evidence="1">
        <text>ATP + protein L-histidine = ADP + protein N-phospho-L-histidine.</text>
        <dbReference type="EC" id="2.7.13.3"/>
    </reaction>
</comment>
<dbReference type="CDD" id="cd00082">
    <property type="entry name" value="HisKA"/>
    <property type="match status" value="1"/>
</dbReference>
<keyword evidence="8" id="KW-0067">ATP-binding</keyword>
<dbReference type="CDD" id="cd12915">
    <property type="entry name" value="PDC2_DGC_like"/>
    <property type="match status" value="1"/>
</dbReference>
<dbReference type="InterPro" id="IPR004358">
    <property type="entry name" value="Sig_transdc_His_kin-like_C"/>
</dbReference>
<name>A0ABY8BGQ2_9BURK</name>
<keyword evidence="5" id="KW-0812">Transmembrane</keyword>
<dbReference type="Gene3D" id="1.10.287.130">
    <property type="match status" value="1"/>
</dbReference>
<feature type="transmembrane region" description="Helical" evidence="5">
    <location>
        <begin position="281"/>
        <end position="304"/>
    </location>
</feature>